<reference evidence="1 2" key="1">
    <citation type="journal article" date="2022" name="New Phytol.">
        <title>Ecological generalism drives hyperdiversity of secondary metabolite gene clusters in xylarialean endophytes.</title>
        <authorList>
            <person name="Franco M.E.E."/>
            <person name="Wisecaver J.H."/>
            <person name="Arnold A.E."/>
            <person name="Ju Y.M."/>
            <person name="Slot J.C."/>
            <person name="Ahrendt S."/>
            <person name="Moore L.P."/>
            <person name="Eastman K.E."/>
            <person name="Scott K."/>
            <person name="Konkel Z."/>
            <person name="Mondo S.J."/>
            <person name="Kuo A."/>
            <person name="Hayes R.D."/>
            <person name="Haridas S."/>
            <person name="Andreopoulos B."/>
            <person name="Riley R."/>
            <person name="LaButti K."/>
            <person name="Pangilinan J."/>
            <person name="Lipzen A."/>
            <person name="Amirebrahimi M."/>
            <person name="Yan J."/>
            <person name="Adam C."/>
            <person name="Keymanesh K."/>
            <person name="Ng V."/>
            <person name="Louie K."/>
            <person name="Northen T."/>
            <person name="Drula E."/>
            <person name="Henrissat B."/>
            <person name="Hsieh H.M."/>
            <person name="Youens-Clark K."/>
            <person name="Lutzoni F."/>
            <person name="Miadlikowska J."/>
            <person name="Eastwood D.C."/>
            <person name="Hamelin R.C."/>
            <person name="Grigoriev I.V."/>
            <person name="U'Ren J.M."/>
        </authorList>
    </citation>
    <scope>NUCLEOTIDE SEQUENCE [LARGE SCALE GENOMIC DNA]</scope>
    <source>
        <strain evidence="1 2">CBS 119005</strain>
    </source>
</reference>
<accession>A0ACB9Z0B7</accession>
<protein>
    <submittedName>
        <fullName evidence="1">Aldo/keto reductase</fullName>
    </submittedName>
</protein>
<name>A0ACB9Z0B7_9PEZI</name>
<comment type="caution">
    <text evidence="1">The sequence shown here is derived from an EMBL/GenBank/DDBJ whole genome shotgun (WGS) entry which is preliminary data.</text>
</comment>
<sequence length="336" mass="37818">MLFIQPISVAAVFAGLFAPFPTLALAEDDITGVRDIPQFGLGTWLSNREKVAHAVKYALDLGYNHIDAALIYRNEDQTGRGIAAADVAREDIWVTSKLWNDDHRPDEATAAIQKSLSDLGVEYLDLYLMHWPVAFVPGESPKIDQETSIFDTWRTMENFVRANLTRHIGISNFAKKDVEAIMDMCTICPYAHEFETHPYLQQQDFVDFHKDIGVKVIAYSPLANTNPHYDSDVQPIFEDTFWKDLAGKKNATVAQTVLAWGINRGVVVVPKSVHEKYISENQGALEISFTDDEMKAIQDTDKKVRMNDPGKGWGVKLFVDLDAPTRLDDDKKAQEL</sequence>
<keyword evidence="2" id="KW-1185">Reference proteome</keyword>
<dbReference type="EMBL" id="MU393481">
    <property type="protein sequence ID" value="KAI4864761.1"/>
    <property type="molecule type" value="Genomic_DNA"/>
</dbReference>
<gene>
    <name evidence="1" type="ORF">F4820DRAFT_324241</name>
</gene>
<evidence type="ECO:0000313" key="2">
    <source>
        <dbReference type="Proteomes" id="UP001497700"/>
    </source>
</evidence>
<evidence type="ECO:0000313" key="1">
    <source>
        <dbReference type="EMBL" id="KAI4864761.1"/>
    </source>
</evidence>
<proteinExistence type="predicted"/>
<dbReference type="Proteomes" id="UP001497700">
    <property type="component" value="Unassembled WGS sequence"/>
</dbReference>
<organism evidence="1 2">
    <name type="scientific">Hypoxylon rubiginosum</name>
    <dbReference type="NCBI Taxonomy" id="110542"/>
    <lineage>
        <taxon>Eukaryota</taxon>
        <taxon>Fungi</taxon>
        <taxon>Dikarya</taxon>
        <taxon>Ascomycota</taxon>
        <taxon>Pezizomycotina</taxon>
        <taxon>Sordariomycetes</taxon>
        <taxon>Xylariomycetidae</taxon>
        <taxon>Xylariales</taxon>
        <taxon>Hypoxylaceae</taxon>
        <taxon>Hypoxylon</taxon>
    </lineage>
</organism>